<dbReference type="AlphaFoldDB" id="A0A8X6MW55"/>
<organism evidence="1 2">
    <name type="scientific">Nephila pilipes</name>
    <name type="common">Giant wood spider</name>
    <name type="synonym">Nephila maculata</name>
    <dbReference type="NCBI Taxonomy" id="299642"/>
    <lineage>
        <taxon>Eukaryota</taxon>
        <taxon>Metazoa</taxon>
        <taxon>Ecdysozoa</taxon>
        <taxon>Arthropoda</taxon>
        <taxon>Chelicerata</taxon>
        <taxon>Arachnida</taxon>
        <taxon>Araneae</taxon>
        <taxon>Araneomorphae</taxon>
        <taxon>Entelegynae</taxon>
        <taxon>Araneoidea</taxon>
        <taxon>Nephilidae</taxon>
        <taxon>Nephila</taxon>
    </lineage>
</organism>
<keyword evidence="2" id="KW-1185">Reference proteome</keyword>
<evidence type="ECO:0000313" key="1">
    <source>
        <dbReference type="EMBL" id="GFS80915.1"/>
    </source>
</evidence>
<accession>A0A8X6MW55</accession>
<proteinExistence type="predicted"/>
<sequence>MPLYFYTLKRIEIFGGRNENNVQQTSLSLREYLTIKWWWESTQKADMGQVSNLDPSVLENNSMSGGIGEFIGDDNLHIMGYKKNHILEVENYAPGIDRINEEKLQRNVREEHQIKKHTRKVFHLEYLEKMITHVKSEKPNAMKLRDVKFAEYDKLKSFNWELKKATEVPPEREKEMLCFSKI</sequence>
<name>A0A8X6MW55_NEPPI</name>
<gene>
    <name evidence="1" type="ORF">NPIL_62391</name>
</gene>
<dbReference type="EMBL" id="BMAW01097681">
    <property type="protein sequence ID" value="GFS80915.1"/>
    <property type="molecule type" value="Genomic_DNA"/>
</dbReference>
<protein>
    <submittedName>
        <fullName evidence="1">Uncharacterized protein</fullName>
    </submittedName>
</protein>
<reference evidence="1" key="1">
    <citation type="submission" date="2020-08" db="EMBL/GenBank/DDBJ databases">
        <title>Multicomponent nature underlies the extraordinary mechanical properties of spider dragline silk.</title>
        <authorList>
            <person name="Kono N."/>
            <person name="Nakamura H."/>
            <person name="Mori M."/>
            <person name="Yoshida Y."/>
            <person name="Ohtoshi R."/>
            <person name="Malay A.D."/>
            <person name="Moran D.A.P."/>
            <person name="Tomita M."/>
            <person name="Numata K."/>
            <person name="Arakawa K."/>
        </authorList>
    </citation>
    <scope>NUCLEOTIDE SEQUENCE</scope>
</reference>
<dbReference type="Proteomes" id="UP000887013">
    <property type="component" value="Unassembled WGS sequence"/>
</dbReference>
<comment type="caution">
    <text evidence="1">The sequence shown here is derived from an EMBL/GenBank/DDBJ whole genome shotgun (WGS) entry which is preliminary data.</text>
</comment>
<evidence type="ECO:0000313" key="2">
    <source>
        <dbReference type="Proteomes" id="UP000887013"/>
    </source>
</evidence>